<organismHost>
    <name type="scientific">Adoxophyes honmai</name>
    <name type="common">Smaller tea tortrix moth</name>
    <dbReference type="NCBI Taxonomy" id="85585"/>
</organismHost>
<dbReference type="KEGG" id="vg:1485757"/>
<dbReference type="OrthoDB" id="4896at10239"/>
<evidence type="ECO:0008006" key="3">
    <source>
        <dbReference type="Google" id="ProtNLM"/>
    </source>
</evidence>
<evidence type="ECO:0000313" key="1">
    <source>
        <dbReference type="EMBL" id="BAC67275.1"/>
    </source>
</evidence>
<keyword evidence="2" id="KW-1185">Reference proteome</keyword>
<reference evidence="1 2" key="1">
    <citation type="journal article" date="2003" name="Virology">
        <title>Genome sequence and organization of a nucleopolyhedrovirus isolated from the smaller tea tortrix, Adoxophyes honmai.</title>
        <authorList>
            <person name="Nakai M."/>
            <person name="Goto C."/>
            <person name="Kang W."/>
            <person name="Shikata M."/>
            <person name="Luque T."/>
            <person name="Kunimi Y."/>
        </authorList>
    </citation>
    <scope>NUCLEOTIDE SEQUENCE [LARGE SCALE GENOMIC DNA]</scope>
    <source>
        <strain evidence="1 2">ADN001</strain>
    </source>
</reference>
<protein>
    <recommendedName>
        <fullName evidence="3">P49</fullName>
    </recommendedName>
</protein>
<dbReference type="InterPro" id="IPR006997">
    <property type="entry name" value="Baculo_Y142"/>
</dbReference>
<dbReference type="EMBL" id="AP006270">
    <property type="protein sequence ID" value="BAC67275.1"/>
    <property type="molecule type" value="Genomic_DNA"/>
</dbReference>
<sequence>MNSLKHTLDERQFKYLFLASYFELHDFDYIKSDAQLFINDYLNNNFDALCEETLIAYLNYLHGMNLKFLTADRNIENFKYIKPQFRFESCRNNVDILEFDNKVYIQPNTAIYATNFFVKYPKDFRLNLYKEFSKVFNERNFVTNGETYCIMNGDNGYIFEEPYMDWSGVRMCTVSKIGNAEFPYRLYLIGEEMAKHFSEFNIMFEAPLRSAILKNFHKGLPLFRTNYRLINSKKFETDQPNKIFNEMAVELERTAYLKFIQRDYIYDANFPDDLLELLNEYMTKTAIYKFVTKFIEPNERSTNYYSEIVIDRYAINKYRKLSIKIEPNTLFPSLRINDPSYIFVRPDIIQIKGTLNAFYVPKEKLFAILANNSLIGSTELLHFDINLIPYRQSAPPRRLELETFVVDKRQKLYLTKFIFGNIVPAYLLIRGDYESSFKSLDYLKNPWVENTLLKLLNVPINN</sequence>
<organism evidence="1 2">
    <name type="scientific">Adoxophyes honmai nucleopolyhedrovirus</name>
    <dbReference type="NCBI Taxonomy" id="224399"/>
    <lineage>
        <taxon>Viruses</taxon>
        <taxon>Viruses incertae sedis</taxon>
        <taxon>Naldaviricetes</taxon>
        <taxon>Lefavirales</taxon>
        <taxon>Baculoviridae</taxon>
        <taxon>Alphabaculovirus</taxon>
        <taxon>Alphabaculovirus adhonmai</taxon>
    </lineage>
</organism>
<name>Q80LS2_NPVAH</name>
<dbReference type="Pfam" id="PF04913">
    <property type="entry name" value="Baculo_Y142"/>
    <property type="match status" value="1"/>
</dbReference>
<evidence type="ECO:0000313" key="2">
    <source>
        <dbReference type="Proteomes" id="UP000232720"/>
    </source>
</evidence>
<dbReference type="RefSeq" id="NP_818671.1">
    <property type="nucleotide sequence ID" value="NC_004690.1"/>
</dbReference>
<proteinExistence type="predicted"/>
<accession>Q80LS2</accession>
<dbReference type="Proteomes" id="UP000232720">
    <property type="component" value="Genome"/>
</dbReference>
<dbReference type="GeneID" id="1485757"/>